<dbReference type="AlphaFoldDB" id="A0A7G5H0C4"/>
<dbReference type="RefSeq" id="WP_182461882.1">
    <property type="nucleotide sequence ID" value="NZ_CP059732.1"/>
</dbReference>
<dbReference type="GO" id="GO:0004519">
    <property type="term" value="F:endonuclease activity"/>
    <property type="evidence" value="ECO:0007669"/>
    <property type="project" value="UniProtKB-KW"/>
</dbReference>
<dbReference type="KEGG" id="sfol:H3H32_06420"/>
<dbReference type="InterPro" id="IPR036691">
    <property type="entry name" value="Endo/exonu/phosph_ase_sf"/>
</dbReference>
<evidence type="ECO:0000313" key="3">
    <source>
        <dbReference type="EMBL" id="QMW04566.1"/>
    </source>
</evidence>
<keyword evidence="3" id="KW-0540">Nuclease</keyword>
<dbReference type="Gene3D" id="3.60.10.10">
    <property type="entry name" value="Endonuclease/exonuclease/phosphatase"/>
    <property type="match status" value="1"/>
</dbReference>
<feature type="transmembrane region" description="Helical" evidence="1">
    <location>
        <begin position="85"/>
        <end position="104"/>
    </location>
</feature>
<organism evidence="3 4">
    <name type="scientific">Spirosoma foliorum</name>
    <dbReference type="NCBI Taxonomy" id="2710596"/>
    <lineage>
        <taxon>Bacteria</taxon>
        <taxon>Pseudomonadati</taxon>
        <taxon>Bacteroidota</taxon>
        <taxon>Cytophagia</taxon>
        <taxon>Cytophagales</taxon>
        <taxon>Cytophagaceae</taxon>
        <taxon>Spirosoma</taxon>
    </lineage>
</organism>
<evidence type="ECO:0000256" key="1">
    <source>
        <dbReference type="SAM" id="Phobius"/>
    </source>
</evidence>
<protein>
    <submittedName>
        <fullName evidence="3">Endonuclease/exonuclease/phosphatase family protein</fullName>
    </submittedName>
</protein>
<dbReference type="Pfam" id="PF03372">
    <property type="entry name" value="Exo_endo_phos"/>
    <property type="match status" value="1"/>
</dbReference>
<dbReference type="SUPFAM" id="SSF56219">
    <property type="entry name" value="DNase I-like"/>
    <property type="match status" value="1"/>
</dbReference>
<dbReference type="Proteomes" id="UP000515369">
    <property type="component" value="Chromosome"/>
</dbReference>
<name>A0A7G5H0C4_9BACT</name>
<feature type="transmembrane region" description="Helical" evidence="1">
    <location>
        <begin position="54"/>
        <end position="78"/>
    </location>
</feature>
<evidence type="ECO:0000259" key="2">
    <source>
        <dbReference type="Pfam" id="PF03372"/>
    </source>
</evidence>
<dbReference type="CDD" id="cd09084">
    <property type="entry name" value="EEP-2"/>
    <property type="match status" value="1"/>
</dbReference>
<keyword evidence="1" id="KW-1133">Transmembrane helix</keyword>
<keyword evidence="3" id="KW-0255">Endonuclease</keyword>
<dbReference type="GO" id="GO:0004527">
    <property type="term" value="F:exonuclease activity"/>
    <property type="evidence" value="ECO:0007669"/>
    <property type="project" value="UniProtKB-KW"/>
</dbReference>
<sequence>MEALFQHIDQLSRGVKAEGKQLIRRYREFPLAYTVIVYLFFSMAFSYYPMVDHWLTGFIMMSLPLAIPCGLAACIYLFFKQKQMIATAGLIWVLFSFLVMKRLVGSNGSELAMSQAQTLNVLSFNSETFPTSAQNGFNASSLKADIACFQEYSPNAQIENQYDDHVKKLSCFDQGREIGLALFSKYPIVNQYGRIWSRTLAPDINGFICADIAYGADTIRVVNVHLWSMGVRTNEAISALKAGNFSQFASGLVDTFTKLKEGFANRNEQFKEVETYVAGSRYPVIICGDFNETPMGYSYGKLSQNFRNAFEEAGQGLGFTLNRHPYCARIDQQFVSSDWHIKACQTLSDISFSDHFPVLAQYVLKKSLTVPAEVLAHRKSISHLVAKN</sequence>
<keyword evidence="3" id="KW-0269">Exonuclease</keyword>
<feature type="transmembrane region" description="Helical" evidence="1">
    <location>
        <begin position="30"/>
        <end position="48"/>
    </location>
</feature>
<proteinExistence type="predicted"/>
<dbReference type="InterPro" id="IPR005135">
    <property type="entry name" value="Endo/exonuclease/phosphatase"/>
</dbReference>
<gene>
    <name evidence="3" type="ORF">H3H32_06420</name>
</gene>
<keyword evidence="1" id="KW-0472">Membrane</keyword>
<accession>A0A7G5H0C4</accession>
<keyword evidence="1" id="KW-0812">Transmembrane</keyword>
<evidence type="ECO:0000313" key="4">
    <source>
        <dbReference type="Proteomes" id="UP000515369"/>
    </source>
</evidence>
<keyword evidence="4" id="KW-1185">Reference proteome</keyword>
<keyword evidence="3" id="KW-0378">Hydrolase</keyword>
<feature type="domain" description="Endonuclease/exonuclease/phosphatase" evidence="2">
    <location>
        <begin position="142"/>
        <end position="355"/>
    </location>
</feature>
<dbReference type="EMBL" id="CP059732">
    <property type="protein sequence ID" value="QMW04566.1"/>
    <property type="molecule type" value="Genomic_DNA"/>
</dbReference>
<reference evidence="3 4" key="1">
    <citation type="submission" date="2020-07" db="EMBL/GenBank/DDBJ databases">
        <title>Spirosoma foliorum sp. nov., isolated from the leaves on the Nejang mountain Korea, Republic of.</title>
        <authorList>
            <person name="Ho H."/>
            <person name="Lee Y.-J."/>
            <person name="Nurcahyanto D.-A."/>
            <person name="Kim S.-G."/>
        </authorList>
    </citation>
    <scope>NUCLEOTIDE SEQUENCE [LARGE SCALE GENOMIC DNA]</scope>
    <source>
        <strain evidence="3 4">PL0136</strain>
    </source>
</reference>